<comment type="subcellular location">
    <subcellularLocation>
        <location evidence="1">Cell membrane</location>
        <topology evidence="1">Multi-pass membrane protein</topology>
    </subcellularLocation>
</comment>
<feature type="transmembrane region" description="Helical" evidence="6">
    <location>
        <begin position="366"/>
        <end position="385"/>
    </location>
</feature>
<accession>A0A8J7M9J2</accession>
<evidence type="ECO:0000256" key="6">
    <source>
        <dbReference type="SAM" id="Phobius"/>
    </source>
</evidence>
<feature type="transmembrane region" description="Helical" evidence="6">
    <location>
        <begin position="237"/>
        <end position="254"/>
    </location>
</feature>
<feature type="transmembrane region" description="Helical" evidence="6">
    <location>
        <begin position="177"/>
        <end position="198"/>
    </location>
</feature>
<proteinExistence type="predicted"/>
<name>A0A8J7M9J2_9RHOB</name>
<evidence type="ECO:0000256" key="4">
    <source>
        <dbReference type="ARBA" id="ARBA00022989"/>
    </source>
</evidence>
<comment type="caution">
    <text evidence="7">The sequence shown here is derived from an EMBL/GenBank/DDBJ whole genome shotgun (WGS) entry which is preliminary data.</text>
</comment>
<dbReference type="InterPro" id="IPR002797">
    <property type="entry name" value="Polysacc_synth"/>
</dbReference>
<dbReference type="AlphaFoldDB" id="A0A8J7M9J2"/>
<reference evidence="7" key="1">
    <citation type="submission" date="2020-12" db="EMBL/GenBank/DDBJ databases">
        <title>Bacterial taxonomy.</title>
        <authorList>
            <person name="Pan X."/>
        </authorList>
    </citation>
    <scope>NUCLEOTIDE SEQUENCE</scope>
    <source>
        <strain evidence="7">M0105</strain>
    </source>
</reference>
<evidence type="ECO:0000313" key="8">
    <source>
        <dbReference type="Proteomes" id="UP000655420"/>
    </source>
</evidence>
<evidence type="ECO:0000256" key="5">
    <source>
        <dbReference type="ARBA" id="ARBA00023136"/>
    </source>
</evidence>
<evidence type="ECO:0000313" key="7">
    <source>
        <dbReference type="EMBL" id="MBK0400275.1"/>
    </source>
</evidence>
<dbReference type="GO" id="GO:0005886">
    <property type="term" value="C:plasma membrane"/>
    <property type="evidence" value="ECO:0007669"/>
    <property type="project" value="UniProtKB-SubCell"/>
</dbReference>
<feature type="transmembrane region" description="Helical" evidence="6">
    <location>
        <begin position="332"/>
        <end position="354"/>
    </location>
</feature>
<feature type="transmembrane region" description="Helical" evidence="6">
    <location>
        <begin position="423"/>
        <end position="444"/>
    </location>
</feature>
<organism evidence="7 8">
    <name type="scientific">Thermohalobaculum xanthum</name>
    <dbReference type="NCBI Taxonomy" id="2753746"/>
    <lineage>
        <taxon>Bacteria</taxon>
        <taxon>Pseudomonadati</taxon>
        <taxon>Pseudomonadota</taxon>
        <taxon>Alphaproteobacteria</taxon>
        <taxon>Rhodobacterales</taxon>
        <taxon>Paracoccaceae</taxon>
        <taxon>Thermohalobaculum</taxon>
    </lineage>
</organism>
<evidence type="ECO:0000256" key="2">
    <source>
        <dbReference type="ARBA" id="ARBA00022475"/>
    </source>
</evidence>
<dbReference type="PANTHER" id="PTHR30250:SF31">
    <property type="entry name" value="INNER MEMBRANE PROTEIN YGHQ"/>
    <property type="match status" value="1"/>
</dbReference>
<dbReference type="InterPro" id="IPR050833">
    <property type="entry name" value="Poly_Biosynth_Transport"/>
</dbReference>
<dbReference type="EMBL" id="JAEHHL010000008">
    <property type="protein sequence ID" value="MBK0400275.1"/>
    <property type="molecule type" value="Genomic_DNA"/>
</dbReference>
<feature type="transmembrane region" description="Helical" evidence="6">
    <location>
        <begin position="30"/>
        <end position="49"/>
    </location>
</feature>
<sequence>MSDGAPAAPGAGAAKGQGARVDLRELYRRFLKNAGMIIGSRVVFGLLNLGTNVLVARAFGLGDLGVVLLLQSYARLFSEIVKFQSWQAVLRFGAILEEQGDWNQFRKLVGFTLSIDVVSFVIAIAGAIVFIPWARVWFEWPPGVVDFAPFYMLSIIFITHATPNGVLRLFDRVDMLALQYASNSVLRFLGVLLAWLLGGEVLHIVLAWFGASVLSGALVYVASFVEMRRRALKPRLTLRWSRAAAAFPGVWRYLWMSNLASAAPLVVNYGTVLVVGAQLGAASAAIFDIARQFSTALARPTRLLGPLLFPEFSRLAARGDWVSIRRIMKKQLVMTGAALVVFATILFSVLPYAIEVLFGPELVAEIWLFNLLIAGSLLRVLGFALEPAFLSANKAGTLLVLQLIATAVFVAIALPLLGPMGLIAIGFGMLGFQVVYFVLFMVIGRRLLKKRIRRSRAAEAAAEREAAARAEIAEERPDLI</sequence>
<feature type="transmembrane region" description="Helical" evidence="6">
    <location>
        <begin position="151"/>
        <end position="170"/>
    </location>
</feature>
<dbReference type="Pfam" id="PF01943">
    <property type="entry name" value="Polysacc_synt"/>
    <property type="match status" value="1"/>
</dbReference>
<dbReference type="Proteomes" id="UP000655420">
    <property type="component" value="Unassembled WGS sequence"/>
</dbReference>
<dbReference type="PANTHER" id="PTHR30250">
    <property type="entry name" value="PST FAMILY PREDICTED COLANIC ACID TRANSPORTER"/>
    <property type="match status" value="1"/>
</dbReference>
<feature type="transmembrane region" description="Helical" evidence="6">
    <location>
        <begin position="108"/>
        <end position="131"/>
    </location>
</feature>
<keyword evidence="3 6" id="KW-0812">Transmembrane</keyword>
<evidence type="ECO:0000256" key="3">
    <source>
        <dbReference type="ARBA" id="ARBA00022692"/>
    </source>
</evidence>
<keyword evidence="5 6" id="KW-0472">Membrane</keyword>
<feature type="transmembrane region" description="Helical" evidence="6">
    <location>
        <begin position="266"/>
        <end position="290"/>
    </location>
</feature>
<protein>
    <submittedName>
        <fullName evidence="7">Lipopolysaccharide biosynthesis protein</fullName>
    </submittedName>
</protein>
<keyword evidence="2" id="KW-1003">Cell membrane</keyword>
<gene>
    <name evidence="7" type="ORF">H0I76_13835</name>
</gene>
<evidence type="ECO:0000256" key="1">
    <source>
        <dbReference type="ARBA" id="ARBA00004651"/>
    </source>
</evidence>
<keyword evidence="8" id="KW-1185">Reference proteome</keyword>
<keyword evidence="4 6" id="KW-1133">Transmembrane helix</keyword>
<dbReference type="RefSeq" id="WP_200610855.1">
    <property type="nucleotide sequence ID" value="NZ_JAEHHL010000008.1"/>
</dbReference>
<feature type="transmembrane region" description="Helical" evidence="6">
    <location>
        <begin position="397"/>
        <end position="417"/>
    </location>
</feature>
<feature type="transmembrane region" description="Helical" evidence="6">
    <location>
        <begin position="204"/>
        <end position="225"/>
    </location>
</feature>